<dbReference type="SUPFAM" id="SSF46689">
    <property type="entry name" value="Homeodomain-like"/>
    <property type="match status" value="1"/>
</dbReference>
<dbReference type="OrthoDB" id="3766519at2"/>
<evidence type="ECO:0000256" key="3">
    <source>
        <dbReference type="SAM" id="MobiDB-lite"/>
    </source>
</evidence>
<dbReference type="GO" id="GO:0003700">
    <property type="term" value="F:DNA-binding transcription factor activity"/>
    <property type="evidence" value="ECO:0007669"/>
    <property type="project" value="TreeGrafter"/>
</dbReference>
<dbReference type="PRINTS" id="PR00455">
    <property type="entry name" value="HTHTETR"/>
</dbReference>
<feature type="region of interest" description="Disordered" evidence="3">
    <location>
        <begin position="1"/>
        <end position="24"/>
    </location>
</feature>
<keyword evidence="1 2" id="KW-0238">DNA-binding</keyword>
<accession>H5TGS5</accession>
<keyword evidence="6" id="KW-1185">Reference proteome</keyword>
<comment type="caution">
    <text evidence="5">The sequence shown here is derived from an EMBL/GenBank/DDBJ whole genome shotgun (WGS) entry which is preliminary data.</text>
</comment>
<dbReference type="PANTHER" id="PTHR30055">
    <property type="entry name" value="HTH-TYPE TRANSCRIPTIONAL REGULATOR RUTR"/>
    <property type="match status" value="1"/>
</dbReference>
<name>H5TGS5_GORO1</name>
<feature type="DNA-binding region" description="H-T-H motif" evidence="2">
    <location>
        <begin position="50"/>
        <end position="69"/>
    </location>
</feature>
<dbReference type="Gene3D" id="1.10.357.10">
    <property type="entry name" value="Tetracycline Repressor, domain 2"/>
    <property type="match status" value="1"/>
</dbReference>
<evidence type="ECO:0000313" key="5">
    <source>
        <dbReference type="EMBL" id="GAB32683.1"/>
    </source>
</evidence>
<dbReference type="EMBL" id="BAFB01000023">
    <property type="protein sequence ID" value="GAB32683.1"/>
    <property type="molecule type" value="Genomic_DNA"/>
</dbReference>
<organism evidence="5 6">
    <name type="scientific">Gordonia otitidis (strain DSM 44809 / CCUG 52243 / JCM 12355 / NBRC 100426 / IFM 10032)</name>
    <dbReference type="NCBI Taxonomy" id="1108044"/>
    <lineage>
        <taxon>Bacteria</taxon>
        <taxon>Bacillati</taxon>
        <taxon>Actinomycetota</taxon>
        <taxon>Actinomycetes</taxon>
        <taxon>Mycobacteriales</taxon>
        <taxon>Gordoniaceae</taxon>
        <taxon>Gordonia</taxon>
    </lineage>
</organism>
<dbReference type="InterPro" id="IPR050109">
    <property type="entry name" value="HTH-type_TetR-like_transc_reg"/>
</dbReference>
<reference evidence="5" key="1">
    <citation type="submission" date="2012-02" db="EMBL/GenBank/DDBJ databases">
        <title>Whole genome shotgun sequence of Gordonia otitidis NBRC 100426.</title>
        <authorList>
            <person name="Yoshida I."/>
            <person name="Hosoyama A."/>
            <person name="Tsuchikane K."/>
            <person name="Katsumata H."/>
            <person name="Yamazaki S."/>
            <person name="Fujita N."/>
        </authorList>
    </citation>
    <scope>NUCLEOTIDE SEQUENCE [LARGE SCALE GENOMIC DNA]</scope>
    <source>
        <strain evidence="5">NBRC 100426</strain>
    </source>
</reference>
<dbReference type="Proteomes" id="UP000005038">
    <property type="component" value="Unassembled WGS sequence"/>
</dbReference>
<sequence>MSTASRPGRAATGPGRPRLVEQRRRGATAREEILDAAAELFCRHGYTGTSTRMIAEAVGIRQASMYHYFTTKDDILAALLDATVVGSLERARELLADDRAPLDRLLDLARFDVAQLVDERWNLGSLYLLPEVGDERFTQFRTARTELAAAYETLAAAAIDDPSDTRSLLPFRLVESVIMLRSDEQRGDLGERTAADLADTIVGAIEMLLTHEKR</sequence>
<dbReference type="STRING" id="1108044.GOOTI_023_00270"/>
<proteinExistence type="predicted"/>
<feature type="domain" description="HTH tetR-type" evidence="4">
    <location>
        <begin position="27"/>
        <end position="87"/>
    </location>
</feature>
<dbReference type="AlphaFoldDB" id="H5TGS5"/>
<dbReference type="InterPro" id="IPR001647">
    <property type="entry name" value="HTH_TetR"/>
</dbReference>
<dbReference type="RefSeq" id="WP_007236947.1">
    <property type="nucleotide sequence ID" value="NZ_BAFB01000023.1"/>
</dbReference>
<dbReference type="GO" id="GO:0000976">
    <property type="term" value="F:transcription cis-regulatory region binding"/>
    <property type="evidence" value="ECO:0007669"/>
    <property type="project" value="TreeGrafter"/>
</dbReference>
<evidence type="ECO:0000256" key="2">
    <source>
        <dbReference type="PROSITE-ProRule" id="PRU00335"/>
    </source>
</evidence>
<protein>
    <submittedName>
        <fullName evidence="5">TetR family transcriptional regulator</fullName>
    </submittedName>
</protein>
<evidence type="ECO:0000256" key="1">
    <source>
        <dbReference type="ARBA" id="ARBA00023125"/>
    </source>
</evidence>
<dbReference type="InterPro" id="IPR009057">
    <property type="entry name" value="Homeodomain-like_sf"/>
</dbReference>
<dbReference type="Pfam" id="PF00440">
    <property type="entry name" value="TetR_N"/>
    <property type="match status" value="1"/>
</dbReference>
<evidence type="ECO:0000313" key="6">
    <source>
        <dbReference type="Proteomes" id="UP000005038"/>
    </source>
</evidence>
<gene>
    <name evidence="5" type="ORF">GOOTI_023_00270</name>
</gene>
<dbReference type="PANTHER" id="PTHR30055:SF226">
    <property type="entry name" value="HTH-TYPE TRANSCRIPTIONAL REGULATOR PKSA"/>
    <property type="match status" value="1"/>
</dbReference>
<dbReference type="PROSITE" id="PS50977">
    <property type="entry name" value="HTH_TETR_2"/>
    <property type="match status" value="1"/>
</dbReference>
<evidence type="ECO:0000259" key="4">
    <source>
        <dbReference type="PROSITE" id="PS50977"/>
    </source>
</evidence>